<proteinExistence type="inferred from homology"/>
<dbReference type="GO" id="GO:0016491">
    <property type="term" value="F:oxidoreductase activity"/>
    <property type="evidence" value="ECO:0007669"/>
    <property type="project" value="UniProtKB-KW"/>
</dbReference>
<dbReference type="InterPro" id="IPR027443">
    <property type="entry name" value="IPNS-like_sf"/>
</dbReference>
<evidence type="ECO:0000256" key="3">
    <source>
        <dbReference type="RuleBase" id="RU003682"/>
    </source>
</evidence>
<dbReference type="EMBL" id="BONJ01000007">
    <property type="protein sequence ID" value="GIG13675.1"/>
    <property type="molecule type" value="Genomic_DNA"/>
</dbReference>
<gene>
    <name evidence="5" type="ORF">Cme02nite_20070</name>
</gene>
<dbReference type="InterPro" id="IPR026992">
    <property type="entry name" value="DIOX_N"/>
</dbReference>
<dbReference type="PROSITE" id="PS51471">
    <property type="entry name" value="FE2OG_OXY"/>
    <property type="match status" value="1"/>
</dbReference>
<accession>A0A8J3LFU6</accession>
<reference evidence="5" key="1">
    <citation type="submission" date="2021-01" db="EMBL/GenBank/DDBJ databases">
        <title>Whole genome shotgun sequence of Catellatospora methionotrophica NBRC 14553.</title>
        <authorList>
            <person name="Komaki H."/>
            <person name="Tamura T."/>
        </authorList>
    </citation>
    <scope>NUCLEOTIDE SEQUENCE</scope>
    <source>
        <strain evidence="5">NBRC 14553</strain>
    </source>
</reference>
<comment type="similarity">
    <text evidence="3">Belongs to the iron/ascorbate-dependent oxidoreductase family.</text>
</comment>
<sequence length="328" mass="35101">MGCQNDGMSGSLPIIDLSADRAAVAAGVRAACRDSGFFYLTGHGVPDELLGRLDAASREFFALPEAEKLEIAMSRGGRAWRGFFPVGGELTSGRPDLKEGLYFGAELPADDPRVLAGLPLHGSNLYPARVPALAAVVPAYLAALTGVAQEVMRGVAVSLDLPEDYFAAGYTADPTILFRVFHYPPSPAGDDGWGVGEHTDYGLLTLLAQDGNGGLQVRTPTGWIDAPPVPGTFVCNIGDMLDRLTGGYYRSTPHRVRNVSGNERLSFPFFFDPDFSAEVPPLPGRAREGADGHPRWDGQDLRVFTGTYGDYLLGKVGKVFPELRGEVL</sequence>
<keyword evidence="3" id="KW-0560">Oxidoreductase</keyword>
<dbReference type="Pfam" id="PF14226">
    <property type="entry name" value="DIOX_N"/>
    <property type="match status" value="1"/>
</dbReference>
<dbReference type="AlphaFoldDB" id="A0A8J3LFU6"/>
<evidence type="ECO:0000313" key="6">
    <source>
        <dbReference type="Proteomes" id="UP000660339"/>
    </source>
</evidence>
<dbReference type="GO" id="GO:0046872">
    <property type="term" value="F:metal ion binding"/>
    <property type="evidence" value="ECO:0007669"/>
    <property type="project" value="UniProtKB-KW"/>
</dbReference>
<dbReference type="SUPFAM" id="SSF51197">
    <property type="entry name" value="Clavaminate synthase-like"/>
    <property type="match status" value="1"/>
</dbReference>
<protein>
    <submittedName>
        <fullName evidence="5">Iron/ascorbate oxidoreductase</fullName>
    </submittedName>
</protein>
<dbReference type="GO" id="GO:0017000">
    <property type="term" value="P:antibiotic biosynthetic process"/>
    <property type="evidence" value="ECO:0007669"/>
    <property type="project" value="UniProtKB-KW"/>
</dbReference>
<comment type="caution">
    <text evidence="5">The sequence shown here is derived from an EMBL/GenBank/DDBJ whole genome shotgun (WGS) entry which is preliminary data.</text>
</comment>
<dbReference type="Pfam" id="PF03171">
    <property type="entry name" value="2OG-FeII_Oxy"/>
    <property type="match status" value="1"/>
</dbReference>
<dbReference type="InterPro" id="IPR005123">
    <property type="entry name" value="Oxoglu/Fe-dep_dioxygenase_dom"/>
</dbReference>
<evidence type="ECO:0000313" key="5">
    <source>
        <dbReference type="EMBL" id="GIG13675.1"/>
    </source>
</evidence>
<evidence type="ECO:0000256" key="2">
    <source>
        <dbReference type="ARBA" id="ARBA00023194"/>
    </source>
</evidence>
<comment type="pathway">
    <text evidence="1">Antibiotic biosynthesis.</text>
</comment>
<keyword evidence="3" id="KW-0408">Iron</keyword>
<dbReference type="InterPro" id="IPR044861">
    <property type="entry name" value="IPNS-like_FE2OG_OXY"/>
</dbReference>
<keyword evidence="3" id="KW-0479">Metal-binding</keyword>
<evidence type="ECO:0000259" key="4">
    <source>
        <dbReference type="PROSITE" id="PS51471"/>
    </source>
</evidence>
<dbReference type="Proteomes" id="UP000660339">
    <property type="component" value="Unassembled WGS sequence"/>
</dbReference>
<organism evidence="5 6">
    <name type="scientific">Catellatospora methionotrophica</name>
    <dbReference type="NCBI Taxonomy" id="121620"/>
    <lineage>
        <taxon>Bacteria</taxon>
        <taxon>Bacillati</taxon>
        <taxon>Actinomycetota</taxon>
        <taxon>Actinomycetes</taxon>
        <taxon>Micromonosporales</taxon>
        <taxon>Micromonosporaceae</taxon>
        <taxon>Catellatospora</taxon>
    </lineage>
</organism>
<keyword evidence="2" id="KW-0045">Antibiotic biosynthesis</keyword>
<evidence type="ECO:0000256" key="1">
    <source>
        <dbReference type="ARBA" id="ARBA00004792"/>
    </source>
</evidence>
<keyword evidence="6" id="KW-1185">Reference proteome</keyword>
<dbReference type="PRINTS" id="PR00682">
    <property type="entry name" value="IPNSYNTHASE"/>
</dbReference>
<dbReference type="InterPro" id="IPR050231">
    <property type="entry name" value="Iron_ascorbate_oxido_reductase"/>
</dbReference>
<dbReference type="PANTHER" id="PTHR47990">
    <property type="entry name" value="2-OXOGLUTARATE (2OG) AND FE(II)-DEPENDENT OXYGENASE SUPERFAMILY PROTEIN-RELATED"/>
    <property type="match status" value="1"/>
</dbReference>
<dbReference type="Gene3D" id="2.60.120.330">
    <property type="entry name" value="B-lactam Antibiotic, Isopenicillin N Synthase, Chain"/>
    <property type="match status" value="1"/>
</dbReference>
<name>A0A8J3LFU6_9ACTN</name>
<feature type="domain" description="Fe2OG dioxygenase" evidence="4">
    <location>
        <begin position="173"/>
        <end position="273"/>
    </location>
</feature>